<feature type="region of interest" description="Disordered" evidence="1">
    <location>
        <begin position="213"/>
        <end position="293"/>
    </location>
</feature>
<dbReference type="EMBL" id="JACBZR010000001">
    <property type="protein sequence ID" value="NYI81032.1"/>
    <property type="molecule type" value="Genomic_DNA"/>
</dbReference>
<proteinExistence type="predicted"/>
<evidence type="ECO:0000313" key="3">
    <source>
        <dbReference type="Proteomes" id="UP000564496"/>
    </source>
</evidence>
<accession>A0A7Z0DSV0</accession>
<keyword evidence="3" id="KW-1185">Reference proteome</keyword>
<dbReference type="RefSeq" id="WP_179661143.1">
    <property type="nucleotide sequence ID" value="NZ_JACBZR010000001.1"/>
</dbReference>
<feature type="region of interest" description="Disordered" evidence="1">
    <location>
        <begin position="20"/>
        <end position="39"/>
    </location>
</feature>
<dbReference type="Proteomes" id="UP000564496">
    <property type="component" value="Unassembled WGS sequence"/>
</dbReference>
<evidence type="ECO:0000256" key="1">
    <source>
        <dbReference type="SAM" id="MobiDB-lite"/>
    </source>
</evidence>
<comment type="caution">
    <text evidence="2">The sequence shown here is derived from an EMBL/GenBank/DDBJ whole genome shotgun (WGS) entry which is preliminary data.</text>
</comment>
<protein>
    <recommendedName>
        <fullName evidence="4">DUF4232 domain-containing protein</fullName>
    </recommendedName>
</protein>
<organism evidence="2 3">
    <name type="scientific">Nocardioides panzhihuensis</name>
    <dbReference type="NCBI Taxonomy" id="860243"/>
    <lineage>
        <taxon>Bacteria</taxon>
        <taxon>Bacillati</taxon>
        <taxon>Actinomycetota</taxon>
        <taxon>Actinomycetes</taxon>
        <taxon>Propionibacteriales</taxon>
        <taxon>Nocardioidaceae</taxon>
        <taxon>Nocardioides</taxon>
    </lineage>
</organism>
<reference evidence="2 3" key="1">
    <citation type="submission" date="2020-07" db="EMBL/GenBank/DDBJ databases">
        <title>Sequencing the genomes of 1000 actinobacteria strains.</title>
        <authorList>
            <person name="Klenk H.-P."/>
        </authorList>
    </citation>
    <scope>NUCLEOTIDE SEQUENCE [LARGE SCALE GENOMIC DNA]</scope>
    <source>
        <strain evidence="2 3">DSM 26487</strain>
    </source>
</reference>
<name>A0A7Z0DSV0_9ACTN</name>
<feature type="compositionally biased region" description="Low complexity" evidence="1">
    <location>
        <begin position="280"/>
        <end position="293"/>
    </location>
</feature>
<sequence>MGSVIAALLAALSGCGGSAVPGFEDGGEPPDPSSPATAPEVDFSANIEVEATSVSVTYTVTNNESSEIFVADRTLVPSGAGTKLSTAPYVTAESGEDGPVLVLSHRVFPWPPDVNLAVAPTGGGQLLAPGKTLTVETSVDLPATRNQPFGDDLGHGKITLPKEPVAVRFCLSVVASPIPPALRLEGTDAGLTFAHGNAGHDAQHLFCSASKSLVTPTSSRPWQPRIRSSRSRSHRRPRFGETTTDERRPPASRRSAETRTPGRPDVEVRSPERSRRARSGPRSAPSSLRPARP</sequence>
<evidence type="ECO:0008006" key="4">
    <source>
        <dbReference type="Google" id="ProtNLM"/>
    </source>
</evidence>
<evidence type="ECO:0000313" key="2">
    <source>
        <dbReference type="EMBL" id="NYI81032.1"/>
    </source>
</evidence>
<gene>
    <name evidence="2" type="ORF">BJ988_005680</name>
</gene>
<dbReference type="AlphaFoldDB" id="A0A7Z0DSV0"/>
<feature type="compositionally biased region" description="Basic and acidic residues" evidence="1">
    <location>
        <begin position="244"/>
        <end position="274"/>
    </location>
</feature>
<feature type="compositionally biased region" description="Basic residues" evidence="1">
    <location>
        <begin position="227"/>
        <end position="237"/>
    </location>
</feature>